<gene>
    <name evidence="2" type="ORF">CYMTET_40249</name>
</gene>
<keyword evidence="3" id="KW-1185">Reference proteome</keyword>
<evidence type="ECO:0000313" key="2">
    <source>
        <dbReference type="EMBL" id="KAK3250368.1"/>
    </source>
</evidence>
<dbReference type="AlphaFoldDB" id="A0AAE0C9P2"/>
<name>A0AAE0C9P2_9CHLO</name>
<feature type="compositionally biased region" description="Gly residues" evidence="1">
    <location>
        <begin position="92"/>
        <end position="109"/>
    </location>
</feature>
<feature type="region of interest" description="Disordered" evidence="1">
    <location>
        <begin position="86"/>
        <end position="109"/>
    </location>
</feature>
<proteinExistence type="predicted"/>
<protein>
    <submittedName>
        <fullName evidence="2">Uncharacterized protein</fullName>
    </submittedName>
</protein>
<accession>A0AAE0C9P2</accession>
<evidence type="ECO:0000313" key="3">
    <source>
        <dbReference type="Proteomes" id="UP001190700"/>
    </source>
</evidence>
<feature type="compositionally biased region" description="Gly residues" evidence="1">
    <location>
        <begin position="8"/>
        <end position="20"/>
    </location>
</feature>
<comment type="caution">
    <text evidence="2">The sequence shown here is derived from an EMBL/GenBank/DDBJ whole genome shotgun (WGS) entry which is preliminary data.</text>
</comment>
<dbReference type="EMBL" id="LGRX02026744">
    <property type="protein sequence ID" value="KAK3250368.1"/>
    <property type="molecule type" value="Genomic_DNA"/>
</dbReference>
<dbReference type="Proteomes" id="UP001190700">
    <property type="component" value="Unassembled WGS sequence"/>
</dbReference>
<sequence length="142" mass="15148">MERLGWGFSAGKGSQQGGAKFGVKQETVDETSTLPLAMLVISTSSKGTPAAAAIFSVNSARKDALKDGELNEEISRVEKERVRLTPSTFTIPGGGEGGGGGDGGGGLGEVEGRVEAEVAEAAEAAGGWRWWAWRWWRRRRRR</sequence>
<feature type="region of interest" description="Disordered" evidence="1">
    <location>
        <begin position="1"/>
        <end position="23"/>
    </location>
</feature>
<reference evidence="2 3" key="1">
    <citation type="journal article" date="2015" name="Genome Biol. Evol.">
        <title>Comparative Genomics of a Bacterivorous Green Alga Reveals Evolutionary Causalities and Consequences of Phago-Mixotrophic Mode of Nutrition.</title>
        <authorList>
            <person name="Burns J.A."/>
            <person name="Paasch A."/>
            <person name="Narechania A."/>
            <person name="Kim E."/>
        </authorList>
    </citation>
    <scope>NUCLEOTIDE SEQUENCE [LARGE SCALE GENOMIC DNA]</scope>
    <source>
        <strain evidence="2 3">PLY_AMNH</strain>
    </source>
</reference>
<organism evidence="2 3">
    <name type="scientific">Cymbomonas tetramitiformis</name>
    <dbReference type="NCBI Taxonomy" id="36881"/>
    <lineage>
        <taxon>Eukaryota</taxon>
        <taxon>Viridiplantae</taxon>
        <taxon>Chlorophyta</taxon>
        <taxon>Pyramimonadophyceae</taxon>
        <taxon>Pyramimonadales</taxon>
        <taxon>Pyramimonadaceae</taxon>
        <taxon>Cymbomonas</taxon>
    </lineage>
</organism>
<evidence type="ECO:0000256" key="1">
    <source>
        <dbReference type="SAM" id="MobiDB-lite"/>
    </source>
</evidence>